<evidence type="ECO:0000313" key="1">
    <source>
        <dbReference type="EMBL" id="MFK8294551.1"/>
    </source>
</evidence>
<keyword evidence="2" id="KW-1185">Reference proteome</keyword>
<dbReference type="Proteomes" id="UP001622370">
    <property type="component" value="Unassembled WGS sequence"/>
</dbReference>
<reference evidence="1 2" key="1">
    <citation type="journal article" date="2016" name="Sci. Rep.">
        <title>Whole genome sequencing identifies a novel species of the genus Capnocytophaga isolated from dog and cat bite wounds in humans.</title>
        <authorList>
            <person name="Zangenah S."/>
            <person name="Abbasi N."/>
            <person name="Andersson A.F."/>
            <person name="Bergman P."/>
        </authorList>
    </citation>
    <scope>NUCLEOTIDE SEQUENCE [LARGE SCALE GENOMIC DNA]</scope>
    <source>
        <strain evidence="1 2">W5</strain>
    </source>
</reference>
<name>A0ABW8QDV8_9FLAO</name>
<evidence type="ECO:0000313" key="2">
    <source>
        <dbReference type="Proteomes" id="UP001622370"/>
    </source>
</evidence>
<gene>
    <name evidence="1" type="ORF">ACI76L_12210</name>
</gene>
<dbReference type="RefSeq" id="WP_405254969.1">
    <property type="nucleotide sequence ID" value="NZ_JBJGWE010000015.1"/>
</dbReference>
<protein>
    <submittedName>
        <fullName evidence="1">Uncharacterized protein</fullName>
    </submittedName>
</protein>
<dbReference type="EMBL" id="JBJGWJ010000015">
    <property type="protein sequence ID" value="MFK8294551.1"/>
    <property type="molecule type" value="Genomic_DNA"/>
</dbReference>
<accession>A0ABW8QDV8</accession>
<comment type="caution">
    <text evidence="1">The sequence shown here is derived from an EMBL/GenBank/DDBJ whole genome shotgun (WGS) entry which is preliminary data.</text>
</comment>
<organism evidence="1 2">
    <name type="scientific">Capnocytophaga stomatis</name>
    <dbReference type="NCBI Taxonomy" id="1848904"/>
    <lineage>
        <taxon>Bacteria</taxon>
        <taxon>Pseudomonadati</taxon>
        <taxon>Bacteroidota</taxon>
        <taxon>Flavobacteriia</taxon>
        <taxon>Flavobacteriales</taxon>
        <taxon>Flavobacteriaceae</taxon>
        <taxon>Capnocytophaga</taxon>
    </lineage>
</organism>
<proteinExistence type="predicted"/>
<sequence length="346" mass="39850">MAYYHIAQSGDVIIQSANISKLLGKKDALVNKTGFQKPRYFIEDVSDKKEKVVTNIEEDNVEYIYYTKDGEFLGGKEDSNKVYITTKAEYDKAKEKGEWSLINLEENLLKENDSEISNSEFRYICYIVKHEAGTTDLEEFKCIAFTSYNRSVKVKKKWKSLLSTSYSSVPSKKEMDNGNGIKNQLTRKAVISVLIGEEDITDGAEFWDGTDFIAWGASETTPYNKKGQNKFKEYKFIEIPKSVYDKYLNAQASDATYNETEKYCHNEETDSGTHQHFVKERKKGKETVYENKIKYEIPETVFKDQNNWKTGDFYYETSINTTYGIIATIASGKSIFWKLSKTKTSK</sequence>